<evidence type="ECO:0000256" key="2">
    <source>
        <dbReference type="ARBA" id="ARBA00022448"/>
    </source>
</evidence>
<gene>
    <name evidence="10" type="ORF">LARSCL_LOCUS16141</name>
</gene>
<feature type="compositionally biased region" description="Polar residues" evidence="9">
    <location>
        <begin position="103"/>
        <end position="114"/>
    </location>
</feature>
<keyword evidence="11" id="KW-1185">Reference proteome</keyword>
<keyword evidence="2" id="KW-0813">Transport</keyword>
<dbReference type="InterPro" id="IPR039289">
    <property type="entry name" value="CHCHD4"/>
</dbReference>
<dbReference type="InterPro" id="IPR009069">
    <property type="entry name" value="Cys_alpha_HP_mot_SF"/>
</dbReference>
<accession>A0AAV2B1B2</accession>
<feature type="region of interest" description="Disordered" evidence="9">
    <location>
        <begin position="82"/>
        <end position="114"/>
    </location>
</feature>
<dbReference type="Gene3D" id="1.10.287.2900">
    <property type="match status" value="1"/>
</dbReference>
<keyword evidence="8" id="KW-0676">Redox-active center</keyword>
<dbReference type="PROSITE" id="PS51808">
    <property type="entry name" value="CHCH"/>
    <property type="match status" value="1"/>
</dbReference>
<dbReference type="PANTHER" id="PTHR21622">
    <property type="entry name" value="COILED-COIL-HELIX-COILED-COIL-HELIX DOMAIN CONTAINING 4"/>
    <property type="match status" value="1"/>
</dbReference>
<keyword evidence="4" id="KW-0560">Oxidoreductase</keyword>
<dbReference type="Proteomes" id="UP001497382">
    <property type="component" value="Unassembled WGS sequence"/>
</dbReference>
<dbReference type="PANTHER" id="PTHR21622:SF0">
    <property type="entry name" value="COILED-COIL-HELIX-COILED-COIL-HELIX DOMAIN CONTAINING 4"/>
    <property type="match status" value="1"/>
</dbReference>
<name>A0AAV2B1B2_9ARAC</name>
<dbReference type="GO" id="GO:0045041">
    <property type="term" value="P:protein import into mitochondrial intermembrane space"/>
    <property type="evidence" value="ECO:0007669"/>
    <property type="project" value="InterPro"/>
</dbReference>
<reference evidence="10 11" key="1">
    <citation type="submission" date="2024-04" db="EMBL/GenBank/DDBJ databases">
        <authorList>
            <person name="Rising A."/>
            <person name="Reimegard J."/>
            <person name="Sonavane S."/>
            <person name="Akerstrom W."/>
            <person name="Nylinder S."/>
            <person name="Hedman E."/>
            <person name="Kallberg Y."/>
        </authorList>
    </citation>
    <scope>NUCLEOTIDE SEQUENCE [LARGE SCALE GENOMIC DNA]</scope>
</reference>
<evidence type="ECO:0000313" key="10">
    <source>
        <dbReference type="EMBL" id="CAL1289809.1"/>
    </source>
</evidence>
<dbReference type="GO" id="GO:0015035">
    <property type="term" value="F:protein-disulfide reductase activity"/>
    <property type="evidence" value="ECO:0007669"/>
    <property type="project" value="InterPro"/>
</dbReference>
<sequence>MNLEGLLLPNGEINWGCPCLGDAAIGPCSVEFRASLGCFHRSTADPKGSDCLQEFRDVNDCMERYPDLFSTRQNREVEEAALKNLDENTEDFDSIDESKSSDETTVSKTDSSTK</sequence>
<comment type="caution">
    <text evidence="10">The sequence shown here is derived from an EMBL/GenBank/DDBJ whole genome shotgun (WGS) entry which is preliminary data.</text>
</comment>
<protein>
    <recommendedName>
        <fullName evidence="12">CHCH domain-containing protein</fullName>
    </recommendedName>
</protein>
<evidence type="ECO:0000256" key="3">
    <source>
        <dbReference type="ARBA" id="ARBA00022927"/>
    </source>
</evidence>
<keyword evidence="5" id="KW-0811">Translocation</keyword>
<evidence type="ECO:0000256" key="7">
    <source>
        <dbReference type="ARBA" id="ARBA00023157"/>
    </source>
</evidence>
<evidence type="ECO:0000256" key="5">
    <source>
        <dbReference type="ARBA" id="ARBA00023010"/>
    </source>
</evidence>
<evidence type="ECO:0000256" key="6">
    <source>
        <dbReference type="ARBA" id="ARBA00023128"/>
    </source>
</evidence>
<dbReference type="AlphaFoldDB" id="A0AAV2B1B2"/>
<keyword evidence="6" id="KW-0496">Mitochondrion</keyword>
<evidence type="ECO:0000256" key="1">
    <source>
        <dbReference type="ARBA" id="ARBA00004173"/>
    </source>
</evidence>
<dbReference type="EMBL" id="CAXIEN010000255">
    <property type="protein sequence ID" value="CAL1289809.1"/>
    <property type="molecule type" value="Genomic_DNA"/>
</dbReference>
<keyword evidence="7" id="KW-1015">Disulfide bond</keyword>
<dbReference type="SUPFAM" id="SSF47072">
    <property type="entry name" value="Cysteine alpha-hairpin motif"/>
    <property type="match status" value="1"/>
</dbReference>
<dbReference type="GO" id="GO:0005758">
    <property type="term" value="C:mitochondrial intermembrane space"/>
    <property type="evidence" value="ECO:0007669"/>
    <property type="project" value="TreeGrafter"/>
</dbReference>
<evidence type="ECO:0008006" key="12">
    <source>
        <dbReference type="Google" id="ProtNLM"/>
    </source>
</evidence>
<evidence type="ECO:0000256" key="4">
    <source>
        <dbReference type="ARBA" id="ARBA00023002"/>
    </source>
</evidence>
<evidence type="ECO:0000313" key="11">
    <source>
        <dbReference type="Proteomes" id="UP001497382"/>
    </source>
</evidence>
<evidence type="ECO:0000256" key="9">
    <source>
        <dbReference type="SAM" id="MobiDB-lite"/>
    </source>
</evidence>
<comment type="subcellular location">
    <subcellularLocation>
        <location evidence="1">Mitochondrion</location>
    </subcellularLocation>
</comment>
<keyword evidence="3" id="KW-0653">Protein transport</keyword>
<evidence type="ECO:0000256" key="8">
    <source>
        <dbReference type="ARBA" id="ARBA00023284"/>
    </source>
</evidence>
<organism evidence="10 11">
    <name type="scientific">Larinioides sclopetarius</name>
    <dbReference type="NCBI Taxonomy" id="280406"/>
    <lineage>
        <taxon>Eukaryota</taxon>
        <taxon>Metazoa</taxon>
        <taxon>Ecdysozoa</taxon>
        <taxon>Arthropoda</taxon>
        <taxon>Chelicerata</taxon>
        <taxon>Arachnida</taxon>
        <taxon>Araneae</taxon>
        <taxon>Araneomorphae</taxon>
        <taxon>Entelegynae</taxon>
        <taxon>Araneoidea</taxon>
        <taxon>Araneidae</taxon>
        <taxon>Larinioides</taxon>
    </lineage>
</organism>
<proteinExistence type="predicted"/>